<dbReference type="CDD" id="cd12087">
    <property type="entry name" value="TM_EGFR-like"/>
    <property type="match status" value="1"/>
</dbReference>
<dbReference type="RefSeq" id="XP_002583764.1">
    <property type="nucleotide sequence ID" value="XM_002583718.1"/>
</dbReference>
<sequence>MALLCSLRNTLSISFLLLSFVYISLAQDASSTRSPVSTADAPSATSSTSPMIGWTIPLVGLEDDPEKPWGANASFGSSDAGYQLFSITIGSNTSANTRGDSSERIAAFPFAVSANPDGSTPDGRRVFMSPGQDNTIPLGPRSALGFTRKSRQGDEDIPTVPFCINLGSKGRWNGSLTLGENFYDRNRILRQLSFDAVPDANHEHNGTFLASGRQRINSVDMARLDWAGVNRNEKDIDPTSGDVILDFNSESITLPHGSWCGQNVSFTFFGVALNVRIPDYLTKSPDRCKGAENQNLSENPLILGKPFFQMANVLVQPNGDMFIATANTWDLPPFPETISEQGFIGFPEDPKPTSSATPRPTFEPSEGGGKNIGAIVGGTIGGVAGLALIGAVAFFLRRRQRANQTPSPYSTKGDIPLN</sequence>
<gene>
    <name evidence="4" type="ORF">UREG_06731</name>
</gene>
<keyword evidence="5" id="KW-1185">Reference proteome</keyword>
<organism evidence="4 5">
    <name type="scientific">Uncinocarpus reesii (strain UAMH 1704)</name>
    <dbReference type="NCBI Taxonomy" id="336963"/>
    <lineage>
        <taxon>Eukaryota</taxon>
        <taxon>Fungi</taxon>
        <taxon>Dikarya</taxon>
        <taxon>Ascomycota</taxon>
        <taxon>Pezizomycotina</taxon>
        <taxon>Eurotiomycetes</taxon>
        <taxon>Eurotiomycetidae</taxon>
        <taxon>Onygenales</taxon>
        <taxon>Onygenaceae</taxon>
        <taxon>Uncinocarpus</taxon>
    </lineage>
</organism>
<feature type="chain" id="PRO_5002938097" description="Peptidase A1 domain-containing protein" evidence="3">
    <location>
        <begin position="27"/>
        <end position="418"/>
    </location>
</feature>
<feature type="region of interest" description="Disordered" evidence="1">
    <location>
        <begin position="346"/>
        <end position="370"/>
    </location>
</feature>
<accession>C4JVY9</accession>
<evidence type="ECO:0008006" key="6">
    <source>
        <dbReference type="Google" id="ProtNLM"/>
    </source>
</evidence>
<feature type="transmembrane region" description="Helical" evidence="2">
    <location>
        <begin position="372"/>
        <end position="396"/>
    </location>
</feature>
<evidence type="ECO:0000313" key="4">
    <source>
        <dbReference type="EMBL" id="EEP81866.1"/>
    </source>
</evidence>
<dbReference type="GeneID" id="8442919"/>
<dbReference type="VEuPathDB" id="FungiDB:UREG_06731"/>
<evidence type="ECO:0000256" key="2">
    <source>
        <dbReference type="SAM" id="Phobius"/>
    </source>
</evidence>
<evidence type="ECO:0000313" key="5">
    <source>
        <dbReference type="Proteomes" id="UP000002058"/>
    </source>
</evidence>
<dbReference type="OrthoDB" id="4524137at2759"/>
<dbReference type="InParanoid" id="C4JVY9"/>
<keyword evidence="2" id="KW-1133">Transmembrane helix</keyword>
<reference evidence="5" key="1">
    <citation type="journal article" date="2009" name="Genome Res.">
        <title>Comparative genomic analyses of the human fungal pathogens Coccidioides and their relatives.</title>
        <authorList>
            <person name="Sharpton T.J."/>
            <person name="Stajich J.E."/>
            <person name="Rounsley S.D."/>
            <person name="Gardner M.J."/>
            <person name="Wortman J.R."/>
            <person name="Jordar V.S."/>
            <person name="Maiti R."/>
            <person name="Kodira C.D."/>
            <person name="Neafsey D.E."/>
            <person name="Zeng Q."/>
            <person name="Hung C.-Y."/>
            <person name="McMahan C."/>
            <person name="Muszewska A."/>
            <person name="Grynberg M."/>
            <person name="Mandel M.A."/>
            <person name="Kellner E.M."/>
            <person name="Barker B.M."/>
            <person name="Galgiani J.N."/>
            <person name="Orbach M.J."/>
            <person name="Kirkland T.N."/>
            <person name="Cole G.T."/>
            <person name="Henn M.R."/>
            <person name="Birren B.W."/>
            <person name="Taylor J.W."/>
        </authorList>
    </citation>
    <scope>NUCLEOTIDE SEQUENCE [LARGE SCALE GENOMIC DNA]</scope>
    <source>
        <strain evidence="5">UAMH 1704</strain>
    </source>
</reference>
<dbReference type="KEGG" id="ure:UREG_06731"/>
<dbReference type="EMBL" id="CH476618">
    <property type="protein sequence ID" value="EEP81866.1"/>
    <property type="molecule type" value="Genomic_DNA"/>
</dbReference>
<name>C4JVY9_UNCRE</name>
<feature type="signal peptide" evidence="3">
    <location>
        <begin position="1"/>
        <end position="26"/>
    </location>
</feature>
<evidence type="ECO:0000256" key="1">
    <source>
        <dbReference type="SAM" id="MobiDB-lite"/>
    </source>
</evidence>
<dbReference type="HOGENOM" id="CLU_739678_0_0_1"/>
<dbReference type="eggNOG" id="ENOG502RPNT">
    <property type="taxonomic scope" value="Eukaryota"/>
</dbReference>
<keyword evidence="3" id="KW-0732">Signal</keyword>
<dbReference type="OMA" id="PRDWCGR"/>
<dbReference type="Proteomes" id="UP000002058">
    <property type="component" value="Unassembled WGS sequence"/>
</dbReference>
<keyword evidence="2" id="KW-0812">Transmembrane</keyword>
<evidence type="ECO:0000256" key="3">
    <source>
        <dbReference type="SAM" id="SignalP"/>
    </source>
</evidence>
<dbReference type="AlphaFoldDB" id="C4JVY9"/>
<keyword evidence="2" id="KW-0472">Membrane</keyword>
<proteinExistence type="predicted"/>
<protein>
    <recommendedName>
        <fullName evidence="6">Peptidase A1 domain-containing protein</fullName>
    </recommendedName>
</protein>